<protein>
    <submittedName>
        <fullName evidence="3">SDR family NAD(P)-dependent oxidoreductase</fullName>
    </submittedName>
</protein>
<feature type="domain" description="NAD-dependent epimerase/dehydratase" evidence="2">
    <location>
        <begin position="39"/>
        <end position="230"/>
    </location>
</feature>
<dbReference type="InterPro" id="IPR051783">
    <property type="entry name" value="NAD(P)-dependent_oxidoreduct"/>
</dbReference>
<dbReference type="GO" id="GO:0005737">
    <property type="term" value="C:cytoplasm"/>
    <property type="evidence" value="ECO:0007669"/>
    <property type="project" value="TreeGrafter"/>
</dbReference>
<dbReference type="InterPro" id="IPR036291">
    <property type="entry name" value="NAD(P)-bd_dom_sf"/>
</dbReference>
<dbReference type="CDD" id="cd05266">
    <property type="entry name" value="SDR_a4"/>
    <property type="match status" value="1"/>
</dbReference>
<organism evidence="3 4">
    <name type="scientific">Dyella tabacisoli</name>
    <dbReference type="NCBI Taxonomy" id="2282381"/>
    <lineage>
        <taxon>Bacteria</taxon>
        <taxon>Pseudomonadati</taxon>
        <taxon>Pseudomonadota</taxon>
        <taxon>Gammaproteobacteria</taxon>
        <taxon>Lysobacterales</taxon>
        <taxon>Rhodanobacteraceae</taxon>
        <taxon>Dyella</taxon>
    </lineage>
</organism>
<dbReference type="Proteomes" id="UP000253782">
    <property type="component" value="Unassembled WGS sequence"/>
</dbReference>
<feature type="compositionally biased region" description="Basic and acidic residues" evidence="1">
    <location>
        <begin position="1"/>
        <end position="20"/>
    </location>
</feature>
<proteinExistence type="predicted"/>
<dbReference type="Gene3D" id="3.40.50.720">
    <property type="entry name" value="NAD(P)-binding Rossmann-like Domain"/>
    <property type="match status" value="1"/>
</dbReference>
<dbReference type="EMBL" id="QQAH01000004">
    <property type="protein sequence ID" value="RDD82687.1"/>
    <property type="molecule type" value="Genomic_DNA"/>
</dbReference>
<evidence type="ECO:0000313" key="4">
    <source>
        <dbReference type="Proteomes" id="UP000253782"/>
    </source>
</evidence>
<sequence>MNFSSRKDQAKKDRTQKDQAVKNQSVKNRTESVLLAGCGDLGQRVARQLLARGDAVWALRRHPPAADDSGIRWLQGDLTRPETLRDLRVGFTSLVYLPTPDARDEAAYRAVFIDGLRHLLSALDQATLQRVLFVSSSAVYGEHGGDWVDESTPPDPPGFNGAVLLEAERWLAEQPVASVALRLAGLYGPGRLQLIERLRAGRAGVPRGTPHWANRIHIDDAAAAIVHLLDIAAPLPLYLGVDDTPLPLDVLYDYLAGLLGAPAPMEGPAPAGVGSKRLSNERLRASGFVSRWPDAREGYAALLASSI</sequence>
<keyword evidence="4" id="KW-1185">Reference proteome</keyword>
<dbReference type="PANTHER" id="PTHR48079">
    <property type="entry name" value="PROTEIN YEEZ"/>
    <property type="match status" value="1"/>
</dbReference>
<dbReference type="GO" id="GO:0004029">
    <property type="term" value="F:aldehyde dehydrogenase (NAD+) activity"/>
    <property type="evidence" value="ECO:0007669"/>
    <property type="project" value="TreeGrafter"/>
</dbReference>
<feature type="region of interest" description="Disordered" evidence="1">
    <location>
        <begin position="1"/>
        <end position="25"/>
    </location>
</feature>
<evidence type="ECO:0000259" key="2">
    <source>
        <dbReference type="Pfam" id="PF01370"/>
    </source>
</evidence>
<dbReference type="PANTHER" id="PTHR48079:SF6">
    <property type="entry name" value="NAD(P)-BINDING DOMAIN-CONTAINING PROTEIN-RELATED"/>
    <property type="match status" value="1"/>
</dbReference>
<dbReference type="InterPro" id="IPR001509">
    <property type="entry name" value="Epimerase_deHydtase"/>
</dbReference>
<reference evidence="3 4" key="1">
    <citation type="submission" date="2018-07" db="EMBL/GenBank/DDBJ databases">
        <title>Dyella tabacisoli L4-6T, whole genome shotgun sequence.</title>
        <authorList>
            <person name="Zhou X.-K."/>
            <person name="Li W.-J."/>
            <person name="Duan Y.-Q."/>
        </authorList>
    </citation>
    <scope>NUCLEOTIDE SEQUENCE [LARGE SCALE GENOMIC DNA]</scope>
    <source>
        <strain evidence="3 4">L4-6</strain>
    </source>
</reference>
<name>A0A369UQF8_9GAMM</name>
<dbReference type="AlphaFoldDB" id="A0A369UQF8"/>
<dbReference type="OrthoDB" id="9808276at2"/>
<dbReference type="Pfam" id="PF01370">
    <property type="entry name" value="Epimerase"/>
    <property type="match status" value="1"/>
</dbReference>
<comment type="caution">
    <text evidence="3">The sequence shown here is derived from an EMBL/GenBank/DDBJ whole genome shotgun (WGS) entry which is preliminary data.</text>
</comment>
<dbReference type="SUPFAM" id="SSF51735">
    <property type="entry name" value="NAD(P)-binding Rossmann-fold domains"/>
    <property type="match status" value="1"/>
</dbReference>
<accession>A0A369UQF8</accession>
<evidence type="ECO:0000313" key="3">
    <source>
        <dbReference type="EMBL" id="RDD82687.1"/>
    </source>
</evidence>
<evidence type="ECO:0000256" key="1">
    <source>
        <dbReference type="SAM" id="MobiDB-lite"/>
    </source>
</evidence>
<gene>
    <name evidence="3" type="ORF">DVJ77_05540</name>
</gene>